<feature type="compositionally biased region" description="Polar residues" evidence="1">
    <location>
        <begin position="184"/>
        <end position="203"/>
    </location>
</feature>
<dbReference type="InterPro" id="IPR012337">
    <property type="entry name" value="RNaseH-like_sf"/>
</dbReference>
<name>A0A2N9EDE9_FAGSY</name>
<dbReference type="Pfam" id="PF13456">
    <property type="entry name" value="RVT_3"/>
    <property type="match status" value="1"/>
</dbReference>
<feature type="domain" description="Reverse transcriptase" evidence="2">
    <location>
        <begin position="900"/>
        <end position="1191"/>
    </location>
</feature>
<dbReference type="Pfam" id="PF14392">
    <property type="entry name" value="zf-CCHC_4"/>
    <property type="match status" value="1"/>
</dbReference>
<dbReference type="GO" id="GO:0004523">
    <property type="term" value="F:RNA-DNA hybrid ribonuclease activity"/>
    <property type="evidence" value="ECO:0007669"/>
    <property type="project" value="InterPro"/>
</dbReference>
<protein>
    <recommendedName>
        <fullName evidence="2">Reverse transcriptase domain-containing protein</fullName>
    </recommendedName>
</protein>
<evidence type="ECO:0000259" key="2">
    <source>
        <dbReference type="PROSITE" id="PS50878"/>
    </source>
</evidence>
<feature type="region of interest" description="Disordered" evidence="1">
    <location>
        <begin position="184"/>
        <end position="208"/>
    </location>
</feature>
<dbReference type="PANTHER" id="PTHR33116">
    <property type="entry name" value="REVERSE TRANSCRIPTASE ZINC-BINDING DOMAIN-CONTAINING PROTEIN-RELATED-RELATED"/>
    <property type="match status" value="1"/>
</dbReference>
<dbReference type="Pfam" id="PF13966">
    <property type="entry name" value="zf-RVT"/>
    <property type="match status" value="1"/>
</dbReference>
<dbReference type="Gene3D" id="3.60.10.10">
    <property type="entry name" value="Endonuclease/exonuclease/phosphatase"/>
    <property type="match status" value="1"/>
</dbReference>
<dbReference type="InterPro" id="IPR036691">
    <property type="entry name" value="Endo/exonu/phosph_ase_sf"/>
</dbReference>
<dbReference type="EMBL" id="OIVN01000020">
    <property type="protein sequence ID" value="SPC72701.1"/>
    <property type="molecule type" value="Genomic_DNA"/>
</dbReference>
<evidence type="ECO:0000256" key="1">
    <source>
        <dbReference type="SAM" id="MobiDB-lite"/>
    </source>
</evidence>
<gene>
    <name evidence="3" type="ORF">FSB_LOCUS583</name>
</gene>
<dbReference type="SUPFAM" id="SSF53098">
    <property type="entry name" value="Ribonuclease H-like"/>
    <property type="match status" value="1"/>
</dbReference>
<dbReference type="Gene3D" id="3.30.420.10">
    <property type="entry name" value="Ribonuclease H-like superfamily/Ribonuclease H"/>
    <property type="match status" value="1"/>
</dbReference>
<feature type="compositionally biased region" description="Polar residues" evidence="1">
    <location>
        <begin position="331"/>
        <end position="345"/>
    </location>
</feature>
<dbReference type="InterPro" id="IPR005135">
    <property type="entry name" value="Endo/exonuclease/phosphatase"/>
</dbReference>
<dbReference type="InterPro" id="IPR044730">
    <property type="entry name" value="RNase_H-like_dom_plant"/>
</dbReference>
<dbReference type="InterPro" id="IPR000477">
    <property type="entry name" value="RT_dom"/>
</dbReference>
<organism evidence="3">
    <name type="scientific">Fagus sylvatica</name>
    <name type="common">Beechnut</name>
    <dbReference type="NCBI Taxonomy" id="28930"/>
    <lineage>
        <taxon>Eukaryota</taxon>
        <taxon>Viridiplantae</taxon>
        <taxon>Streptophyta</taxon>
        <taxon>Embryophyta</taxon>
        <taxon>Tracheophyta</taxon>
        <taxon>Spermatophyta</taxon>
        <taxon>Magnoliopsida</taxon>
        <taxon>eudicotyledons</taxon>
        <taxon>Gunneridae</taxon>
        <taxon>Pentapetalae</taxon>
        <taxon>rosids</taxon>
        <taxon>fabids</taxon>
        <taxon>Fagales</taxon>
        <taxon>Fagaceae</taxon>
        <taxon>Fagus</taxon>
    </lineage>
</organism>
<dbReference type="InterPro" id="IPR025836">
    <property type="entry name" value="Zn_knuckle_CX2CX4HX4C"/>
</dbReference>
<feature type="compositionally biased region" description="Polar residues" evidence="1">
    <location>
        <begin position="314"/>
        <end position="324"/>
    </location>
</feature>
<dbReference type="SUPFAM" id="SSF56672">
    <property type="entry name" value="DNA/RNA polymerases"/>
    <property type="match status" value="1"/>
</dbReference>
<feature type="region of interest" description="Disordered" evidence="1">
    <location>
        <begin position="261"/>
        <end position="351"/>
    </location>
</feature>
<dbReference type="Pfam" id="PF03372">
    <property type="entry name" value="Exo_endo_phos"/>
    <property type="match status" value="1"/>
</dbReference>
<dbReference type="InterPro" id="IPR036397">
    <property type="entry name" value="RNaseH_sf"/>
</dbReference>
<evidence type="ECO:0000313" key="3">
    <source>
        <dbReference type="EMBL" id="SPC72701.1"/>
    </source>
</evidence>
<dbReference type="GO" id="GO:0003676">
    <property type="term" value="F:nucleic acid binding"/>
    <property type="evidence" value="ECO:0007669"/>
    <property type="project" value="InterPro"/>
</dbReference>
<dbReference type="InterPro" id="IPR026960">
    <property type="entry name" value="RVT-Znf"/>
</dbReference>
<accession>A0A2N9EDE9</accession>
<dbReference type="CDD" id="cd06222">
    <property type="entry name" value="RNase_H_like"/>
    <property type="match status" value="1"/>
</dbReference>
<sequence length="1706" mass="192316">MVFRRRPWTLRGAHLILKFWEPNLNWNEIDFSKSTFWIQVHGLPSLWQNKPNLTRIGNKVGTVIEVDLIGEPPPRWFRFVRVRVEIDISAPLSPGMFLPRLDLDDVWIGLKYEKLPDLCFICGIIGHDSSACTSMKKLITNSFGHKIPAFGPWMRSENEYLPPEIYAKPASGMTPPSTVVVGENTTTPPRDRPSSLTMVSDTAGTKKVSCHTRQEVPELQHALLDTTLHIQPTPENPLQTQLVCSDSLSAAVGGTVQVCPSASTTVREPPITSFLPVGPGQANHNPETSPGDRASEKKEAHNLTSNDQPPPNSPRTISIPSQNQPKRKATPSKSPNPQSIPSPTLQKRKATCAVPEHLDDHEPDYSKAPVAEATYFDPETVTIVPHSCLEVYLRNKRVKNLNNAPNGLIRGSTDLYKSVECEAFSRLVARSNEICSEEEVRALKAQIRGGNPRIVFLSETKANEDRMQVVAKKIGFQNFIAIGPKGRVGGVCLFWENDLEVDILEYNSNMIAIRIKECNVWWSLVGFYGPPYMAKRLKAWINLRALLETIQGPWLCCGDFNVMMDDSEKEGGVCGSSSTPSYLKDIMFDLGAVDLGFAGNKFTWSNRRWGRNSIRERLDRGIANIEWRLAFPKANVIHLGAVNSDHCPLLIDTNPEDSFSPRPFRFEAVWAKDPRCYEVINQAWKKQFVGSAGFRLFQKQRVTAEALKHWNKTVFGHCQTRISELTTTIEEVQANPPTEANLRLEAKLQCDLNGWLAKLEIVWKQKSRELWLKEGNRNSKFFHLSTIIHRRRNAIDVIKGDNGVWIVNRKEIKDFVVDKFQDLFTEDQVMFPAGLEQLISPSITDADNDKLCSIPKPLEIKEVVFGMYSDKAPGPDGLPALFYKRYWSIVGKSVCDAVLNFFKSGHLLTEVNNTFIVLIPKTQSPSSVNHYRPISLCNTVYKIIAKILVSRIRPVLDSLISPCQSAFIPDRWIVENQLIVQEILHSFKKRKVKGGFVALKVDLQKAYDRVNWSFLKEVLYRFGFHEKFIMWIMQCVTKVSFSILINGGKTKSFIPSRGLRQGDPLSPYLFILCQEVLSRLIERSFASGAIHGVKMNTNGPAFTHVMYADDLMLFAKATTREVQVLDECLEKKRAIKLELNMKAISSAATYLGAPLFTSRSRTKDFKFLQDRLESKLKGWRCKSLSWAGRSTLIKSVAQALPTYTFASSDVPVAVCDKLDAATRRFWWKPNRESGSYLAWKAWDHLCSPKGQGGLGFRKAKKFNDALLAKLTWMVVSDRNSLCIKALRNKYKVDREWMHREAPKNASPTWRAIERLKALISKGACYIVGDGARIDIWKDPWVPWLPDFLPKPRYGSVNGCLVVACLINQNSRSWNLSLLHELFDETSVNAITKIPIPSTPSPDKLVWIHEPKGLFSVKSAYKCNQLEHPHISGSNIWSKLWKLNLHERSKMFIWRLGSGVLPTNLNFFLRVGHGNPKCPLCLTEDESIEHLFFKLELVVNPPMRPGENSCKSLKQRLSIHFALTLEHIWTCRNKGRLQGTSGKFIFISEKPGAKDRLSICLGNRSTIAVIARGESGAVVKAWAKVVDIEDPLVAEAIAIKWALELAESESFPNVIVESDSKICIDNFSDNSTSSYWKIDALIPDVHRLALHFLSCCFAWVKREANMVAHELAQSFSALSSVFSCNATSLPPSVFAAWKRDLLGLSLA</sequence>
<dbReference type="InterPro" id="IPR043502">
    <property type="entry name" value="DNA/RNA_pol_sf"/>
</dbReference>
<dbReference type="PANTHER" id="PTHR33116:SF86">
    <property type="entry name" value="REVERSE TRANSCRIPTASE DOMAIN-CONTAINING PROTEIN"/>
    <property type="match status" value="1"/>
</dbReference>
<proteinExistence type="predicted"/>
<dbReference type="CDD" id="cd01650">
    <property type="entry name" value="RT_nLTR_like"/>
    <property type="match status" value="1"/>
</dbReference>
<dbReference type="PROSITE" id="PS50878">
    <property type="entry name" value="RT_POL"/>
    <property type="match status" value="1"/>
</dbReference>
<dbReference type="SUPFAM" id="SSF56219">
    <property type="entry name" value="DNase I-like"/>
    <property type="match status" value="1"/>
</dbReference>
<dbReference type="InterPro" id="IPR002156">
    <property type="entry name" value="RNaseH_domain"/>
</dbReference>
<reference evidence="3" key="1">
    <citation type="submission" date="2018-02" db="EMBL/GenBank/DDBJ databases">
        <authorList>
            <person name="Cohen D.B."/>
            <person name="Kent A.D."/>
        </authorList>
    </citation>
    <scope>NUCLEOTIDE SEQUENCE</scope>
</reference>
<dbReference type="Pfam" id="PF00078">
    <property type="entry name" value="RVT_1"/>
    <property type="match status" value="1"/>
</dbReference>